<protein>
    <submittedName>
        <fullName evidence="1">Uncharacterized protein</fullName>
    </submittedName>
</protein>
<accession>A0ABQ9DBQ9</accession>
<reference evidence="1" key="1">
    <citation type="submission" date="2019-10" db="EMBL/GenBank/DDBJ databases">
        <authorList>
            <person name="Soares A.E.R."/>
            <person name="Aleixo A."/>
            <person name="Schneider P."/>
            <person name="Miyaki C.Y."/>
            <person name="Schneider M.P."/>
            <person name="Mello C."/>
            <person name="Vasconcelos A.T.R."/>
        </authorList>
    </citation>
    <scope>NUCLEOTIDE SEQUENCE</scope>
    <source>
        <tissue evidence="1">Muscle</tissue>
    </source>
</reference>
<evidence type="ECO:0000313" key="1">
    <source>
        <dbReference type="EMBL" id="KAJ7418871.1"/>
    </source>
</evidence>
<comment type="caution">
    <text evidence="1">The sequence shown here is derived from an EMBL/GenBank/DDBJ whole genome shotgun (WGS) entry which is preliminary data.</text>
</comment>
<dbReference type="Proteomes" id="UP001145742">
    <property type="component" value="Unassembled WGS sequence"/>
</dbReference>
<evidence type="ECO:0000313" key="2">
    <source>
        <dbReference type="Proteomes" id="UP001145742"/>
    </source>
</evidence>
<dbReference type="EMBL" id="WHWB01033566">
    <property type="protein sequence ID" value="KAJ7418871.1"/>
    <property type="molecule type" value="Genomic_DNA"/>
</dbReference>
<proteinExistence type="predicted"/>
<sequence length="82" mass="9318">MVEGVLQALEQRFPYTVLKTMVHQAVSLQPMAVHNGAEIHLQPVRNPIRPGRYAMEETAEKVPGRICDPAEDPYWSSLFQKD</sequence>
<gene>
    <name evidence="1" type="ORF">WISP_56991</name>
</gene>
<organism evidence="1 2">
    <name type="scientific">Willisornis vidua</name>
    <name type="common">Xingu scale-backed antbird</name>
    <dbReference type="NCBI Taxonomy" id="1566151"/>
    <lineage>
        <taxon>Eukaryota</taxon>
        <taxon>Metazoa</taxon>
        <taxon>Chordata</taxon>
        <taxon>Craniata</taxon>
        <taxon>Vertebrata</taxon>
        <taxon>Euteleostomi</taxon>
        <taxon>Archelosauria</taxon>
        <taxon>Archosauria</taxon>
        <taxon>Dinosauria</taxon>
        <taxon>Saurischia</taxon>
        <taxon>Theropoda</taxon>
        <taxon>Coelurosauria</taxon>
        <taxon>Aves</taxon>
        <taxon>Neognathae</taxon>
        <taxon>Neoaves</taxon>
        <taxon>Telluraves</taxon>
        <taxon>Australaves</taxon>
        <taxon>Passeriformes</taxon>
        <taxon>Thamnophilidae</taxon>
        <taxon>Willisornis</taxon>
    </lineage>
</organism>
<keyword evidence="2" id="KW-1185">Reference proteome</keyword>
<name>A0ABQ9DBQ9_9PASS</name>